<reference evidence="2 3" key="1">
    <citation type="journal article" date="2018" name="Sci. Rep.">
        <title>Comparative genomics provides insights into the lifestyle and reveals functional heterogeneity of dark septate endophytic fungi.</title>
        <authorList>
            <person name="Knapp D.G."/>
            <person name="Nemeth J.B."/>
            <person name="Barry K."/>
            <person name="Hainaut M."/>
            <person name="Henrissat B."/>
            <person name="Johnson J."/>
            <person name="Kuo A."/>
            <person name="Lim J.H.P."/>
            <person name="Lipzen A."/>
            <person name="Nolan M."/>
            <person name="Ohm R.A."/>
            <person name="Tamas L."/>
            <person name="Grigoriev I.V."/>
            <person name="Spatafora J.W."/>
            <person name="Nagy L.G."/>
            <person name="Kovacs G.M."/>
        </authorList>
    </citation>
    <scope>NUCLEOTIDE SEQUENCE [LARGE SCALE GENOMIC DNA]</scope>
    <source>
        <strain evidence="2 3">DSE2036</strain>
    </source>
</reference>
<name>A0A2V1EAH6_9PLEO</name>
<keyword evidence="1" id="KW-1133">Transmembrane helix</keyword>
<gene>
    <name evidence="2" type="ORF">DM02DRAFT_623281</name>
</gene>
<dbReference type="AlphaFoldDB" id="A0A2V1EAH6"/>
<evidence type="ECO:0000313" key="2">
    <source>
        <dbReference type="EMBL" id="PVI06360.1"/>
    </source>
</evidence>
<keyword evidence="1" id="KW-0812">Transmembrane</keyword>
<protein>
    <submittedName>
        <fullName evidence="2">Uncharacterized protein</fullName>
    </submittedName>
</protein>
<dbReference type="EMBL" id="KZ805309">
    <property type="protein sequence ID" value="PVI06360.1"/>
    <property type="molecule type" value="Genomic_DNA"/>
</dbReference>
<keyword evidence="3" id="KW-1185">Reference proteome</keyword>
<keyword evidence="1" id="KW-0472">Membrane</keyword>
<dbReference type="Proteomes" id="UP000244855">
    <property type="component" value="Unassembled WGS sequence"/>
</dbReference>
<feature type="transmembrane region" description="Helical" evidence="1">
    <location>
        <begin position="153"/>
        <end position="171"/>
    </location>
</feature>
<organism evidence="2 3">
    <name type="scientific">Periconia macrospinosa</name>
    <dbReference type="NCBI Taxonomy" id="97972"/>
    <lineage>
        <taxon>Eukaryota</taxon>
        <taxon>Fungi</taxon>
        <taxon>Dikarya</taxon>
        <taxon>Ascomycota</taxon>
        <taxon>Pezizomycotina</taxon>
        <taxon>Dothideomycetes</taxon>
        <taxon>Pleosporomycetidae</taxon>
        <taxon>Pleosporales</taxon>
        <taxon>Massarineae</taxon>
        <taxon>Periconiaceae</taxon>
        <taxon>Periconia</taxon>
    </lineage>
</organism>
<sequence>MHLLVYLYTYIPPSPQPSIPLTVHPRDTKSRQIQTNPYPLWIAKRTDSPQAVGPGVTPVGCADEGSNVNVGEREEDLRSGSGWDIHELLMSSTRRSGAPQIRSAVSREGRTRKKKKRKMERTCKLSVAQQGYATVARLGQSHLLGKMGIGSVWGLRVLVLVLVVLVGSVLLDGTTVGRKEEFGGAVVTGMWSEVLSLLEGTVTSVADSATLGAADGSASSFGAAKDVAVAVVAARVKNEMIVERRIGMIFLV</sequence>
<accession>A0A2V1EAH6</accession>
<evidence type="ECO:0000313" key="3">
    <source>
        <dbReference type="Proteomes" id="UP000244855"/>
    </source>
</evidence>
<evidence type="ECO:0000256" key="1">
    <source>
        <dbReference type="SAM" id="Phobius"/>
    </source>
</evidence>
<proteinExistence type="predicted"/>